<keyword evidence="2" id="KW-1185">Reference proteome</keyword>
<evidence type="ECO:0000313" key="2">
    <source>
        <dbReference type="Proteomes" id="UP000182306"/>
    </source>
</evidence>
<evidence type="ECO:0000313" key="1">
    <source>
        <dbReference type="EMBL" id="APG92648.1"/>
    </source>
</evidence>
<gene>
    <name evidence="1" type="ORF">SAMCFNEI73_Ch3392</name>
</gene>
<accession>A0A1L3LRC2</accession>
<protein>
    <submittedName>
        <fullName evidence="1">Uncharacterized protein</fullName>
    </submittedName>
</protein>
<dbReference type="STRING" id="194963.SAMCFNEI73_Ch3392"/>
<dbReference type="Proteomes" id="UP000182306">
    <property type="component" value="Chromosome"/>
</dbReference>
<dbReference type="KEGG" id="same:SAMCFNEI73_Ch3392"/>
<dbReference type="EMBL" id="CP013107">
    <property type="protein sequence ID" value="APG92648.1"/>
    <property type="molecule type" value="Genomic_DNA"/>
</dbReference>
<organism evidence="1 2">
    <name type="scientific">Sinorhizobium americanum</name>
    <dbReference type="NCBI Taxonomy" id="194963"/>
    <lineage>
        <taxon>Bacteria</taxon>
        <taxon>Pseudomonadati</taxon>
        <taxon>Pseudomonadota</taxon>
        <taxon>Alphaproteobacteria</taxon>
        <taxon>Hyphomicrobiales</taxon>
        <taxon>Rhizobiaceae</taxon>
        <taxon>Sinorhizobium/Ensifer group</taxon>
        <taxon>Sinorhizobium</taxon>
    </lineage>
</organism>
<sequence length="51" mass="5715">MRKHIGLARDLSRPRPLLASLCSKLARHAPQLPASTFTIRKILLGSKRLKP</sequence>
<reference evidence="1 2" key="1">
    <citation type="submission" date="2015-10" db="EMBL/GenBank/DDBJ databases">
        <title>Genomic differences between typical nodule nitrogen-fixing rhizobial strains and those coming from bean seeds.</title>
        <authorList>
            <person name="Peralta H."/>
            <person name="Aguilar-Vera A."/>
            <person name="Diaz R."/>
            <person name="Mora Y."/>
            <person name="Martinez-Batallar G."/>
            <person name="Salazar E."/>
            <person name="Vargas-Lagunas C."/>
            <person name="Encarnacion S."/>
            <person name="Girard L."/>
            <person name="Mora J."/>
        </authorList>
    </citation>
    <scope>NUCLEOTIDE SEQUENCE [LARGE SCALE GENOMIC DNA]</scope>
    <source>
        <strain evidence="1 2">CFNEI 73</strain>
    </source>
</reference>
<name>A0A1L3LRC2_9HYPH</name>
<proteinExistence type="predicted"/>
<dbReference type="AlphaFoldDB" id="A0A1L3LRC2"/>